<evidence type="ECO:0000313" key="2">
    <source>
        <dbReference type="EMBL" id="CAA9409658.1"/>
    </source>
</evidence>
<dbReference type="RefSeq" id="WP_295660744.1">
    <property type="nucleotide sequence ID" value="NZ_CADCUP010000183.1"/>
</dbReference>
<dbReference type="Gene3D" id="2.30.130.40">
    <property type="entry name" value="LON domain-like"/>
    <property type="match status" value="1"/>
</dbReference>
<keyword evidence="2" id="KW-0645">Protease</keyword>
<dbReference type="PANTHER" id="PTHR46732:SF8">
    <property type="entry name" value="ATP-DEPENDENT PROTEASE LA (LON) DOMAIN PROTEIN"/>
    <property type="match status" value="1"/>
</dbReference>
<dbReference type="PANTHER" id="PTHR46732">
    <property type="entry name" value="ATP-DEPENDENT PROTEASE LA (LON) DOMAIN PROTEIN"/>
    <property type="match status" value="1"/>
</dbReference>
<evidence type="ECO:0000259" key="1">
    <source>
        <dbReference type="PROSITE" id="PS51787"/>
    </source>
</evidence>
<name>A0A6J4P9G5_9ACTN</name>
<dbReference type="SMART" id="SM00464">
    <property type="entry name" value="LON"/>
    <property type="match status" value="1"/>
</dbReference>
<reference evidence="2" key="1">
    <citation type="submission" date="2020-02" db="EMBL/GenBank/DDBJ databases">
        <authorList>
            <person name="Meier V. D."/>
        </authorList>
    </citation>
    <scope>NUCLEOTIDE SEQUENCE</scope>
    <source>
        <strain evidence="2">AVDCRST_MAG06</strain>
    </source>
</reference>
<keyword evidence="2" id="KW-0378">Hydrolase</keyword>
<feature type="domain" description="Lon N-terminal" evidence="1">
    <location>
        <begin position="5"/>
        <end position="202"/>
    </location>
</feature>
<sequence length="224" mass="24863">MSEPQPTLPMFPLSTVLFPGVQVPLHVFEDRYRALVHHLLREPQPERRVFGSVAIREGYEIGDHGAQSLYRVGCRLQLSEVEAHPDGTFDILAVGRDRIRLDGLETSGEFPAGHVSDFPEPHADVPAEVVDRARATFTAYRARVSEFRGDPFAGALPRDPLYLSWTLAALAPLPMAERQTLLEAADPGERLVLVTDLLRAELRAMNAIPSLPATEVARTRWSPN</sequence>
<dbReference type="SUPFAM" id="SSF88697">
    <property type="entry name" value="PUA domain-like"/>
    <property type="match status" value="1"/>
</dbReference>
<organism evidence="2">
    <name type="scientific">uncultured Nocardioides sp</name>
    <dbReference type="NCBI Taxonomy" id="198441"/>
    <lineage>
        <taxon>Bacteria</taxon>
        <taxon>Bacillati</taxon>
        <taxon>Actinomycetota</taxon>
        <taxon>Actinomycetes</taxon>
        <taxon>Propionibacteriales</taxon>
        <taxon>Nocardioidaceae</taxon>
        <taxon>Nocardioides</taxon>
        <taxon>environmental samples</taxon>
    </lineage>
</organism>
<dbReference type="PROSITE" id="PS51787">
    <property type="entry name" value="LON_N"/>
    <property type="match status" value="1"/>
</dbReference>
<dbReference type="GO" id="GO:0006508">
    <property type="term" value="P:proteolysis"/>
    <property type="evidence" value="ECO:0007669"/>
    <property type="project" value="UniProtKB-KW"/>
</dbReference>
<accession>A0A6J4P9G5</accession>
<dbReference type="AlphaFoldDB" id="A0A6J4P9G5"/>
<dbReference type="EMBL" id="CADCUP010000183">
    <property type="protein sequence ID" value="CAA9409658.1"/>
    <property type="molecule type" value="Genomic_DNA"/>
</dbReference>
<gene>
    <name evidence="2" type="ORF">AVDCRST_MAG06-2774</name>
</gene>
<dbReference type="InterPro" id="IPR003111">
    <property type="entry name" value="Lon_prtase_N"/>
</dbReference>
<proteinExistence type="predicted"/>
<dbReference type="InterPro" id="IPR015947">
    <property type="entry name" value="PUA-like_sf"/>
</dbReference>
<dbReference type="InterPro" id="IPR046336">
    <property type="entry name" value="Lon_prtase_N_sf"/>
</dbReference>
<dbReference type="GO" id="GO:0008233">
    <property type="term" value="F:peptidase activity"/>
    <property type="evidence" value="ECO:0007669"/>
    <property type="project" value="UniProtKB-KW"/>
</dbReference>
<dbReference type="Gene3D" id="1.20.58.1480">
    <property type="match status" value="1"/>
</dbReference>
<protein>
    <submittedName>
        <fullName evidence="2">Uncharacterized protein, similar to the N-terminal domain of Lon protease</fullName>
    </submittedName>
</protein>
<dbReference type="Pfam" id="PF02190">
    <property type="entry name" value="LON_substr_bdg"/>
    <property type="match status" value="1"/>
</dbReference>